<sequence length="325" mass="37024">MSFCQITLVIHALSVLFIGVVTVSTGVLAEDGTQSHLARSVVSGTNTIGKRFLRADTTDATDEGKSDDFVKEKLKLTGLSGVALTSNKNYKHFKKFVMIKTWNQLDAWRNTETPTYDVWRTLGFGNMNTWDDLMNAADTDAFKLYQQYADYFDNYAITKAFVDHKAISVLSGDTPWTERVARMVSWKENDKDELYVMVALGFDKLSPAALEANTNGKTFMIYWLLKHDNSLNTAQNTKDVLLNLRHLKNLSPTELTKLKNKDSLDTAQQRTKVLLRYLLDIKDLPRPQVVSNDKYQTYKYLYGLIKKQTTDEYTSNLLEALVPRL</sequence>
<protein>
    <recommendedName>
        <fullName evidence="4">RxLR effector protein</fullName>
    </recommendedName>
</protein>
<comment type="caution">
    <text evidence="2">The sequence shown here is derived from an EMBL/GenBank/DDBJ whole genome shotgun (WGS) entry which is preliminary data.</text>
</comment>
<dbReference type="EMBL" id="NBNE01002354">
    <property type="protein sequence ID" value="OWZ10733.1"/>
    <property type="molecule type" value="Genomic_DNA"/>
</dbReference>
<feature type="chain" id="PRO_5012963026" description="RxLR effector protein" evidence="1">
    <location>
        <begin position="30"/>
        <end position="325"/>
    </location>
</feature>
<feature type="signal peptide" evidence="1">
    <location>
        <begin position="1"/>
        <end position="29"/>
    </location>
</feature>
<keyword evidence="1" id="KW-0732">Signal</keyword>
<accession>A0A225VZ65</accession>
<proteinExistence type="predicted"/>
<keyword evidence="3" id="KW-1185">Reference proteome</keyword>
<dbReference type="AlphaFoldDB" id="A0A225VZ65"/>
<dbReference type="Proteomes" id="UP000198211">
    <property type="component" value="Unassembled WGS sequence"/>
</dbReference>
<reference evidence="3" key="1">
    <citation type="submission" date="2017-03" db="EMBL/GenBank/DDBJ databases">
        <title>Phytopthora megakarya and P. palmivora, two closely related causual agents of cacao black pod achieved similar genome size and gene model numbers by different mechanisms.</title>
        <authorList>
            <person name="Ali S."/>
            <person name="Shao J."/>
            <person name="Larry D.J."/>
            <person name="Kronmiller B."/>
            <person name="Shen D."/>
            <person name="Strem M.D."/>
            <person name="Melnick R.L."/>
            <person name="Guiltinan M.J."/>
            <person name="Tyler B.M."/>
            <person name="Meinhardt L.W."/>
            <person name="Bailey B.A."/>
        </authorList>
    </citation>
    <scope>NUCLEOTIDE SEQUENCE [LARGE SCALE GENOMIC DNA]</scope>
    <source>
        <strain evidence="3">zdho120</strain>
    </source>
</reference>
<evidence type="ECO:0000313" key="2">
    <source>
        <dbReference type="EMBL" id="OWZ10733.1"/>
    </source>
</evidence>
<name>A0A225VZ65_9STRA</name>
<evidence type="ECO:0008006" key="4">
    <source>
        <dbReference type="Google" id="ProtNLM"/>
    </source>
</evidence>
<evidence type="ECO:0000313" key="3">
    <source>
        <dbReference type="Proteomes" id="UP000198211"/>
    </source>
</evidence>
<gene>
    <name evidence="2" type="ORF">PHMEG_00016373</name>
</gene>
<evidence type="ECO:0000256" key="1">
    <source>
        <dbReference type="SAM" id="SignalP"/>
    </source>
</evidence>
<organism evidence="2 3">
    <name type="scientific">Phytophthora megakarya</name>
    <dbReference type="NCBI Taxonomy" id="4795"/>
    <lineage>
        <taxon>Eukaryota</taxon>
        <taxon>Sar</taxon>
        <taxon>Stramenopiles</taxon>
        <taxon>Oomycota</taxon>
        <taxon>Peronosporomycetes</taxon>
        <taxon>Peronosporales</taxon>
        <taxon>Peronosporaceae</taxon>
        <taxon>Phytophthora</taxon>
    </lineage>
</organism>